<feature type="compositionally biased region" description="Low complexity" evidence="1">
    <location>
        <begin position="83"/>
        <end position="94"/>
    </location>
</feature>
<dbReference type="GO" id="GO:0097546">
    <property type="term" value="C:ciliary base"/>
    <property type="evidence" value="ECO:0007669"/>
    <property type="project" value="TreeGrafter"/>
</dbReference>
<dbReference type="GO" id="GO:0042073">
    <property type="term" value="P:intraciliary transport"/>
    <property type="evidence" value="ECO:0007669"/>
    <property type="project" value="TreeGrafter"/>
</dbReference>
<gene>
    <name evidence="2" type="primary">Ift88_1</name>
    <name evidence="2" type="ORF">AVEN_33314_1</name>
</gene>
<reference evidence="2 3" key="1">
    <citation type="journal article" date="2019" name="Sci. Rep.">
        <title>Orb-weaving spider Araneus ventricosus genome elucidates the spidroin gene catalogue.</title>
        <authorList>
            <person name="Kono N."/>
            <person name="Nakamura H."/>
            <person name="Ohtoshi R."/>
            <person name="Moran D.A.P."/>
            <person name="Shinohara A."/>
            <person name="Yoshida Y."/>
            <person name="Fujiwara M."/>
            <person name="Mori M."/>
            <person name="Tomita M."/>
            <person name="Arakawa K."/>
        </authorList>
    </citation>
    <scope>NUCLEOTIDE SEQUENCE [LARGE SCALE GENOMIC DNA]</scope>
</reference>
<dbReference type="InterPro" id="IPR011990">
    <property type="entry name" value="TPR-like_helical_dom_sf"/>
</dbReference>
<dbReference type="OrthoDB" id="1926212at2759"/>
<dbReference type="Gene3D" id="1.25.40.10">
    <property type="entry name" value="Tetratricopeptide repeat domain"/>
    <property type="match status" value="1"/>
</dbReference>
<sequence>MVAACQRRSGNYQQALEEYKSIHRKFPDDVECLRFLVRLCTDLGLKEAAEYTNKLKKAEKAKEVKIQRTASSGSRPGSRRSSSRASRDGSASSLSSNISTFIYFSNFGFTVKLFIKF</sequence>
<evidence type="ECO:0000313" key="2">
    <source>
        <dbReference type="EMBL" id="GBN19818.1"/>
    </source>
</evidence>
<evidence type="ECO:0000256" key="1">
    <source>
        <dbReference type="SAM" id="MobiDB-lite"/>
    </source>
</evidence>
<dbReference type="GO" id="GO:1905515">
    <property type="term" value="P:non-motile cilium assembly"/>
    <property type="evidence" value="ECO:0007669"/>
    <property type="project" value="TreeGrafter"/>
</dbReference>
<dbReference type="AlphaFoldDB" id="A0A4Y2LYD6"/>
<dbReference type="PANTHER" id="PTHR44117">
    <property type="entry name" value="INTRAFLAGELLAR TRANSPORT PROTEIN 88 HOMOLOG"/>
    <property type="match status" value="1"/>
</dbReference>
<evidence type="ECO:0000313" key="3">
    <source>
        <dbReference type="Proteomes" id="UP000499080"/>
    </source>
</evidence>
<organism evidence="2 3">
    <name type="scientific">Araneus ventricosus</name>
    <name type="common">Orbweaver spider</name>
    <name type="synonym">Epeira ventricosa</name>
    <dbReference type="NCBI Taxonomy" id="182803"/>
    <lineage>
        <taxon>Eukaryota</taxon>
        <taxon>Metazoa</taxon>
        <taxon>Ecdysozoa</taxon>
        <taxon>Arthropoda</taxon>
        <taxon>Chelicerata</taxon>
        <taxon>Arachnida</taxon>
        <taxon>Araneae</taxon>
        <taxon>Araneomorphae</taxon>
        <taxon>Entelegynae</taxon>
        <taxon>Araneoidea</taxon>
        <taxon>Araneidae</taxon>
        <taxon>Araneus</taxon>
    </lineage>
</organism>
<name>A0A4Y2LYD6_ARAVE</name>
<dbReference type="SUPFAM" id="SSF48452">
    <property type="entry name" value="TPR-like"/>
    <property type="match status" value="1"/>
</dbReference>
<keyword evidence="2" id="KW-0969">Cilium</keyword>
<keyword evidence="3" id="KW-1185">Reference proteome</keyword>
<comment type="caution">
    <text evidence="2">The sequence shown here is derived from an EMBL/GenBank/DDBJ whole genome shotgun (WGS) entry which is preliminary data.</text>
</comment>
<dbReference type="PANTHER" id="PTHR44117:SF1">
    <property type="entry name" value="INTRAFLAGELLAR TRANSPORT PROTEIN 88 HOMOLOG"/>
    <property type="match status" value="1"/>
</dbReference>
<keyword evidence="2" id="KW-0966">Cell projection</keyword>
<accession>A0A4Y2LYD6</accession>
<dbReference type="GO" id="GO:0036064">
    <property type="term" value="C:ciliary basal body"/>
    <property type="evidence" value="ECO:0007669"/>
    <property type="project" value="TreeGrafter"/>
</dbReference>
<dbReference type="GO" id="GO:0097730">
    <property type="term" value="C:non-motile cilium"/>
    <property type="evidence" value="ECO:0007669"/>
    <property type="project" value="TreeGrafter"/>
</dbReference>
<protein>
    <submittedName>
        <fullName evidence="2">Intraflagellar transport protein 88</fullName>
    </submittedName>
</protein>
<keyword evidence="2" id="KW-0282">Flagellum</keyword>
<feature type="region of interest" description="Disordered" evidence="1">
    <location>
        <begin position="60"/>
        <end position="94"/>
    </location>
</feature>
<dbReference type="EMBL" id="BGPR01120842">
    <property type="protein sequence ID" value="GBN19818.1"/>
    <property type="molecule type" value="Genomic_DNA"/>
</dbReference>
<dbReference type="Proteomes" id="UP000499080">
    <property type="component" value="Unassembled WGS sequence"/>
</dbReference>
<dbReference type="GO" id="GO:0019894">
    <property type="term" value="F:kinesin binding"/>
    <property type="evidence" value="ECO:0007669"/>
    <property type="project" value="TreeGrafter"/>
</dbReference>
<proteinExistence type="predicted"/>
<dbReference type="GO" id="GO:0005814">
    <property type="term" value="C:centriole"/>
    <property type="evidence" value="ECO:0007669"/>
    <property type="project" value="TreeGrafter"/>
</dbReference>